<keyword evidence="12" id="KW-1133">Transmembrane helix</keyword>
<keyword evidence="6" id="KW-0808">Transferase</keyword>
<dbReference type="EMBL" id="QJKK01000009">
    <property type="protein sequence ID" value="RAL22553.1"/>
    <property type="molecule type" value="Genomic_DNA"/>
</dbReference>
<organism evidence="15 16">
    <name type="scientific">Thermoflavimicrobium daqui</name>
    <dbReference type="NCBI Taxonomy" id="2137476"/>
    <lineage>
        <taxon>Bacteria</taxon>
        <taxon>Bacillati</taxon>
        <taxon>Bacillota</taxon>
        <taxon>Bacilli</taxon>
        <taxon>Bacillales</taxon>
        <taxon>Thermoactinomycetaceae</taxon>
        <taxon>Thermoflavimicrobium</taxon>
    </lineage>
</organism>
<dbReference type="PROSITE" id="PS50885">
    <property type="entry name" value="HAMP"/>
    <property type="match status" value="1"/>
</dbReference>
<keyword evidence="12" id="KW-0812">Transmembrane</keyword>
<dbReference type="InterPro" id="IPR003660">
    <property type="entry name" value="HAMP_dom"/>
</dbReference>
<dbReference type="InterPro" id="IPR003594">
    <property type="entry name" value="HATPase_dom"/>
</dbReference>
<evidence type="ECO:0000313" key="16">
    <source>
        <dbReference type="Proteomes" id="UP000251213"/>
    </source>
</evidence>
<dbReference type="InterPro" id="IPR004358">
    <property type="entry name" value="Sig_transdc_His_kin-like_C"/>
</dbReference>
<gene>
    <name evidence="15" type="ORF">DL897_14165</name>
</gene>
<dbReference type="GO" id="GO:0004721">
    <property type="term" value="F:phosphoprotein phosphatase activity"/>
    <property type="evidence" value="ECO:0007669"/>
    <property type="project" value="TreeGrafter"/>
</dbReference>
<reference evidence="15 16" key="1">
    <citation type="submission" date="2018-06" db="EMBL/GenBank/DDBJ databases">
        <title>Thermoflavimicrobium daqus sp. nov., a thermophilic microbe isolated from Moutai-flavour Daqu.</title>
        <authorList>
            <person name="Wang X."/>
            <person name="Zhou H."/>
        </authorList>
    </citation>
    <scope>NUCLEOTIDE SEQUENCE [LARGE SCALE GENOMIC DNA]</scope>
    <source>
        <strain evidence="15 16">FBKL4.011</strain>
    </source>
</reference>
<dbReference type="SMART" id="SM00387">
    <property type="entry name" value="HATPase_c"/>
    <property type="match status" value="1"/>
</dbReference>
<dbReference type="SMART" id="SM00388">
    <property type="entry name" value="HisKA"/>
    <property type="match status" value="1"/>
</dbReference>
<dbReference type="PANTHER" id="PTHR45453">
    <property type="entry name" value="PHOSPHATE REGULON SENSOR PROTEIN PHOR"/>
    <property type="match status" value="1"/>
</dbReference>
<evidence type="ECO:0000256" key="11">
    <source>
        <dbReference type="ARBA" id="ARBA00023136"/>
    </source>
</evidence>
<dbReference type="GO" id="GO:0005886">
    <property type="term" value="C:plasma membrane"/>
    <property type="evidence" value="ECO:0007669"/>
    <property type="project" value="UniProtKB-SubCell"/>
</dbReference>
<evidence type="ECO:0000256" key="1">
    <source>
        <dbReference type="ARBA" id="ARBA00000085"/>
    </source>
</evidence>
<feature type="transmembrane region" description="Helical" evidence="12">
    <location>
        <begin position="7"/>
        <end position="30"/>
    </location>
</feature>
<evidence type="ECO:0000313" key="15">
    <source>
        <dbReference type="EMBL" id="RAL22553.1"/>
    </source>
</evidence>
<evidence type="ECO:0000256" key="10">
    <source>
        <dbReference type="ARBA" id="ARBA00023012"/>
    </source>
</evidence>
<dbReference type="SMART" id="SM00304">
    <property type="entry name" value="HAMP"/>
    <property type="match status" value="1"/>
</dbReference>
<dbReference type="SUPFAM" id="SSF55874">
    <property type="entry name" value="ATPase domain of HSP90 chaperone/DNA topoisomerase II/histidine kinase"/>
    <property type="match status" value="1"/>
</dbReference>
<evidence type="ECO:0000259" key="14">
    <source>
        <dbReference type="PROSITE" id="PS50885"/>
    </source>
</evidence>
<dbReference type="Gene3D" id="6.10.340.10">
    <property type="match status" value="1"/>
</dbReference>
<dbReference type="GO" id="GO:0000155">
    <property type="term" value="F:phosphorelay sensor kinase activity"/>
    <property type="evidence" value="ECO:0007669"/>
    <property type="project" value="InterPro"/>
</dbReference>
<dbReference type="Pfam" id="PF00512">
    <property type="entry name" value="HisKA"/>
    <property type="match status" value="1"/>
</dbReference>
<keyword evidence="11 12" id="KW-0472">Membrane</keyword>
<protein>
    <recommendedName>
        <fullName evidence="3">histidine kinase</fullName>
        <ecNumber evidence="3">2.7.13.3</ecNumber>
    </recommendedName>
</protein>
<keyword evidence="4" id="KW-1003">Cell membrane</keyword>
<evidence type="ECO:0000256" key="2">
    <source>
        <dbReference type="ARBA" id="ARBA00004651"/>
    </source>
</evidence>
<accession>A0A364K2C5</accession>
<evidence type="ECO:0000256" key="4">
    <source>
        <dbReference type="ARBA" id="ARBA00022475"/>
    </source>
</evidence>
<comment type="subcellular location">
    <subcellularLocation>
        <location evidence="2">Cell membrane</location>
        <topology evidence="2">Multi-pass membrane protein</topology>
    </subcellularLocation>
</comment>
<dbReference type="Pfam" id="PF00672">
    <property type="entry name" value="HAMP"/>
    <property type="match status" value="1"/>
</dbReference>
<evidence type="ECO:0000259" key="13">
    <source>
        <dbReference type="PROSITE" id="PS50109"/>
    </source>
</evidence>
<dbReference type="InterPro" id="IPR036890">
    <property type="entry name" value="HATPase_C_sf"/>
</dbReference>
<proteinExistence type="predicted"/>
<comment type="caution">
    <text evidence="15">The sequence shown here is derived from an EMBL/GenBank/DDBJ whole genome shotgun (WGS) entry which is preliminary data.</text>
</comment>
<dbReference type="Proteomes" id="UP000251213">
    <property type="component" value="Unassembled WGS sequence"/>
</dbReference>
<dbReference type="CDD" id="cd06225">
    <property type="entry name" value="HAMP"/>
    <property type="match status" value="1"/>
</dbReference>
<dbReference type="AlphaFoldDB" id="A0A364K2C5"/>
<feature type="domain" description="HAMP" evidence="14">
    <location>
        <begin position="85"/>
        <end position="137"/>
    </location>
</feature>
<dbReference type="EC" id="2.7.13.3" evidence="3"/>
<dbReference type="PRINTS" id="PR00344">
    <property type="entry name" value="BCTRLSENSOR"/>
</dbReference>
<sequence>MMKGLHFRLSLILIGIVTGVILLATLVLMLETHYHFLLYKEQVSVMDSQMEGLNQHFEMALIQAILWTALGSVILAISVSFYMAKRITAPLVEMRKATEEMIRGNLQKRVHVKGNDEIADLGKAFNHLTKRLEQQELLRKNLTADVAHELRTPLTTLKSYMEAFADGIWEPTFERIHSCYEEIERLIRLVDDLHQLTRLESPEFQLNPIYEDLSSIVGRSAKAILPAYIQKGVQLVVKADHPIWMEVDPERMTQVIINLLSNALKFTPAFGTVTVKTEEANSSIQLVVIDTGMGIPKSDIEKIFERFYRVEKSRNRRLGGAGIGLTIVKKLVEAHQGKIEVESEVNQGTTIRIQFPK</sequence>
<dbReference type="InterPro" id="IPR005467">
    <property type="entry name" value="His_kinase_dom"/>
</dbReference>
<evidence type="ECO:0000256" key="3">
    <source>
        <dbReference type="ARBA" id="ARBA00012438"/>
    </source>
</evidence>
<feature type="domain" description="Histidine kinase" evidence="13">
    <location>
        <begin position="145"/>
        <end position="357"/>
    </location>
</feature>
<dbReference type="SUPFAM" id="SSF47384">
    <property type="entry name" value="Homodimeric domain of signal transducing histidine kinase"/>
    <property type="match status" value="1"/>
</dbReference>
<dbReference type="CDD" id="cd00082">
    <property type="entry name" value="HisKA"/>
    <property type="match status" value="1"/>
</dbReference>
<dbReference type="GO" id="GO:0016036">
    <property type="term" value="P:cellular response to phosphate starvation"/>
    <property type="evidence" value="ECO:0007669"/>
    <property type="project" value="TreeGrafter"/>
</dbReference>
<evidence type="ECO:0000256" key="12">
    <source>
        <dbReference type="SAM" id="Phobius"/>
    </source>
</evidence>
<name>A0A364K2C5_9BACL</name>
<dbReference type="GO" id="GO:0005524">
    <property type="term" value="F:ATP binding"/>
    <property type="evidence" value="ECO:0007669"/>
    <property type="project" value="UniProtKB-KW"/>
</dbReference>
<dbReference type="PANTHER" id="PTHR45453:SF1">
    <property type="entry name" value="PHOSPHATE REGULON SENSOR PROTEIN PHOR"/>
    <property type="match status" value="1"/>
</dbReference>
<reference evidence="15 16" key="2">
    <citation type="submission" date="2018-06" db="EMBL/GenBank/DDBJ databases">
        <authorList>
            <person name="Zhirakovskaya E."/>
        </authorList>
    </citation>
    <scope>NUCLEOTIDE SEQUENCE [LARGE SCALE GENOMIC DNA]</scope>
    <source>
        <strain evidence="15 16">FBKL4.011</strain>
    </source>
</reference>
<keyword evidence="10" id="KW-0902">Two-component regulatory system</keyword>
<dbReference type="Gene3D" id="3.30.565.10">
    <property type="entry name" value="Histidine kinase-like ATPase, C-terminal domain"/>
    <property type="match status" value="1"/>
</dbReference>
<dbReference type="InterPro" id="IPR003661">
    <property type="entry name" value="HisK_dim/P_dom"/>
</dbReference>
<comment type="catalytic activity">
    <reaction evidence="1">
        <text>ATP + protein L-histidine = ADP + protein N-phospho-L-histidine.</text>
        <dbReference type="EC" id="2.7.13.3"/>
    </reaction>
</comment>
<dbReference type="Pfam" id="PF02518">
    <property type="entry name" value="HATPase_c"/>
    <property type="match status" value="1"/>
</dbReference>
<dbReference type="PROSITE" id="PS50109">
    <property type="entry name" value="HIS_KIN"/>
    <property type="match status" value="1"/>
</dbReference>
<feature type="transmembrane region" description="Helical" evidence="12">
    <location>
        <begin position="60"/>
        <end position="84"/>
    </location>
</feature>
<dbReference type="OrthoDB" id="9813151at2"/>
<evidence type="ECO:0000256" key="7">
    <source>
        <dbReference type="ARBA" id="ARBA00022741"/>
    </source>
</evidence>
<evidence type="ECO:0000256" key="6">
    <source>
        <dbReference type="ARBA" id="ARBA00022679"/>
    </source>
</evidence>
<dbReference type="InterPro" id="IPR050351">
    <property type="entry name" value="BphY/WalK/GraS-like"/>
</dbReference>
<keyword evidence="8" id="KW-0418">Kinase</keyword>
<keyword evidence="7" id="KW-0547">Nucleotide-binding</keyword>
<evidence type="ECO:0000256" key="5">
    <source>
        <dbReference type="ARBA" id="ARBA00022553"/>
    </source>
</evidence>
<dbReference type="Gene3D" id="1.10.287.130">
    <property type="match status" value="1"/>
</dbReference>
<dbReference type="InterPro" id="IPR036097">
    <property type="entry name" value="HisK_dim/P_sf"/>
</dbReference>
<keyword evidence="5" id="KW-0597">Phosphoprotein</keyword>
<dbReference type="CDD" id="cd00075">
    <property type="entry name" value="HATPase"/>
    <property type="match status" value="1"/>
</dbReference>
<dbReference type="RefSeq" id="WP_113659796.1">
    <property type="nucleotide sequence ID" value="NZ_KZ845671.1"/>
</dbReference>
<keyword evidence="9" id="KW-0067">ATP-binding</keyword>
<dbReference type="SUPFAM" id="SSF158472">
    <property type="entry name" value="HAMP domain-like"/>
    <property type="match status" value="1"/>
</dbReference>
<evidence type="ECO:0000256" key="9">
    <source>
        <dbReference type="ARBA" id="ARBA00022840"/>
    </source>
</evidence>
<keyword evidence="16" id="KW-1185">Reference proteome</keyword>
<dbReference type="FunFam" id="3.30.565.10:FF:000006">
    <property type="entry name" value="Sensor histidine kinase WalK"/>
    <property type="match status" value="1"/>
</dbReference>
<evidence type="ECO:0000256" key="8">
    <source>
        <dbReference type="ARBA" id="ARBA00022777"/>
    </source>
</evidence>